<reference evidence="3" key="1">
    <citation type="journal article" date="2023" name="Commun. Biol.">
        <title>Genome analysis of Parmales, the sister group of diatoms, reveals the evolutionary specialization of diatoms from phago-mixotrophs to photoautotrophs.</title>
        <authorList>
            <person name="Ban H."/>
            <person name="Sato S."/>
            <person name="Yoshikawa S."/>
            <person name="Yamada K."/>
            <person name="Nakamura Y."/>
            <person name="Ichinomiya M."/>
            <person name="Sato N."/>
            <person name="Blanc-Mathieu R."/>
            <person name="Endo H."/>
            <person name="Kuwata A."/>
            <person name="Ogata H."/>
        </authorList>
    </citation>
    <scope>NUCLEOTIDE SEQUENCE [LARGE SCALE GENOMIC DNA]</scope>
    <source>
        <strain evidence="3">NIES 3701</strain>
    </source>
</reference>
<protein>
    <submittedName>
        <fullName evidence="2">Uncharacterized protein</fullName>
    </submittedName>
</protein>
<feature type="signal peptide" evidence="1">
    <location>
        <begin position="1"/>
        <end position="22"/>
    </location>
</feature>
<comment type="caution">
    <text evidence="2">The sequence shown here is derived from an EMBL/GenBank/DDBJ whole genome shotgun (WGS) entry which is preliminary data.</text>
</comment>
<feature type="chain" id="PRO_5040915889" evidence="1">
    <location>
        <begin position="23"/>
        <end position="234"/>
    </location>
</feature>
<accession>A0A9W7ERJ9</accession>
<keyword evidence="1" id="KW-0732">Signal</keyword>
<sequence length="234" mass="25327">MNSYISLLFLAFLAFIAPVSESLSTTTSSKPLLSACSGKSCSSGRFSLHDSLQLFQNDIDLSVSTVSCTSNCDSGPNVLGHSGRVYNNVKYDDVPLISALFQVEGGDEIPNHVLDLLSALIETLTSINTSKDNGEEDDSRSKLAQIGMALTQTPYKYACATAFMNSNSIDLATRALTLCPDHHQGYLLSDLLAENGQPCEAMTALDLWKTNNKRKADNMLKSIIDQNDVSECNI</sequence>
<keyword evidence="3" id="KW-1185">Reference proteome</keyword>
<dbReference type="Proteomes" id="UP001165085">
    <property type="component" value="Unassembled WGS sequence"/>
</dbReference>
<organism evidence="2 3">
    <name type="scientific">Triparma strigata</name>
    <dbReference type="NCBI Taxonomy" id="1606541"/>
    <lineage>
        <taxon>Eukaryota</taxon>
        <taxon>Sar</taxon>
        <taxon>Stramenopiles</taxon>
        <taxon>Ochrophyta</taxon>
        <taxon>Bolidophyceae</taxon>
        <taxon>Parmales</taxon>
        <taxon>Triparmaceae</taxon>
        <taxon>Triparma</taxon>
    </lineage>
</organism>
<evidence type="ECO:0000256" key="1">
    <source>
        <dbReference type="SAM" id="SignalP"/>
    </source>
</evidence>
<dbReference type="CDD" id="cd02980">
    <property type="entry name" value="TRX_Fd_family"/>
    <property type="match status" value="1"/>
</dbReference>
<dbReference type="EMBL" id="BRXY01000324">
    <property type="protein sequence ID" value="GMH87178.1"/>
    <property type="molecule type" value="Genomic_DNA"/>
</dbReference>
<dbReference type="AlphaFoldDB" id="A0A9W7ERJ9"/>
<evidence type="ECO:0000313" key="3">
    <source>
        <dbReference type="Proteomes" id="UP001165085"/>
    </source>
</evidence>
<dbReference type="OrthoDB" id="10400889at2759"/>
<proteinExistence type="predicted"/>
<name>A0A9W7ERJ9_9STRA</name>
<evidence type="ECO:0000313" key="2">
    <source>
        <dbReference type="EMBL" id="GMH87178.1"/>
    </source>
</evidence>
<gene>
    <name evidence="2" type="ORF">TrST_g6228</name>
</gene>